<gene>
    <name evidence="3" type="ORF">OR16_28649</name>
</gene>
<organism evidence="3 4">
    <name type="scientific">Cupriavidus basilensis OR16</name>
    <dbReference type="NCBI Taxonomy" id="1127483"/>
    <lineage>
        <taxon>Bacteria</taxon>
        <taxon>Pseudomonadati</taxon>
        <taxon>Pseudomonadota</taxon>
        <taxon>Betaproteobacteria</taxon>
        <taxon>Burkholderiales</taxon>
        <taxon>Burkholderiaceae</taxon>
        <taxon>Cupriavidus</taxon>
    </lineage>
</organism>
<comment type="caution">
    <text evidence="3">The sequence shown here is derived from an EMBL/GenBank/DDBJ whole genome shotgun (WGS) entry which is preliminary data.</text>
</comment>
<dbReference type="PANTHER" id="PTHR10996:SF283">
    <property type="entry name" value="GLYOXYLATE_HYDROXYPYRUVATE REDUCTASE B"/>
    <property type="match status" value="1"/>
</dbReference>
<keyword evidence="1" id="KW-0560">Oxidoreductase</keyword>
<dbReference type="AlphaFoldDB" id="H1SC06"/>
<dbReference type="GO" id="GO:0030267">
    <property type="term" value="F:glyoxylate reductase (NADPH) activity"/>
    <property type="evidence" value="ECO:0007669"/>
    <property type="project" value="TreeGrafter"/>
</dbReference>
<name>H1SC06_9BURK</name>
<dbReference type="SUPFAM" id="SSF52283">
    <property type="entry name" value="Formate/glycerate dehydrogenase catalytic domain-like"/>
    <property type="match status" value="1"/>
</dbReference>
<evidence type="ECO:0000313" key="3">
    <source>
        <dbReference type="EMBL" id="EHP39926.1"/>
    </source>
</evidence>
<dbReference type="Pfam" id="PF00389">
    <property type="entry name" value="2-Hacid_dh"/>
    <property type="match status" value="1"/>
</dbReference>
<dbReference type="Proteomes" id="UP000005808">
    <property type="component" value="Unassembled WGS sequence"/>
</dbReference>
<dbReference type="Gene3D" id="3.40.50.720">
    <property type="entry name" value="NAD(P)-binding Rossmann-like Domain"/>
    <property type="match status" value="2"/>
</dbReference>
<dbReference type="GO" id="GO:0005829">
    <property type="term" value="C:cytosol"/>
    <property type="evidence" value="ECO:0007669"/>
    <property type="project" value="TreeGrafter"/>
</dbReference>
<dbReference type="PANTHER" id="PTHR10996">
    <property type="entry name" value="2-HYDROXYACID DEHYDROGENASE-RELATED"/>
    <property type="match status" value="1"/>
</dbReference>
<protein>
    <submittedName>
        <fullName evidence="3">2-ketogluconate reductase</fullName>
    </submittedName>
</protein>
<evidence type="ECO:0000259" key="2">
    <source>
        <dbReference type="Pfam" id="PF00389"/>
    </source>
</evidence>
<dbReference type="GO" id="GO:0051287">
    <property type="term" value="F:NAD binding"/>
    <property type="evidence" value="ECO:0007669"/>
    <property type="project" value="InterPro"/>
</dbReference>
<dbReference type="EMBL" id="AHJE01000078">
    <property type="protein sequence ID" value="EHP39926.1"/>
    <property type="molecule type" value="Genomic_DNA"/>
</dbReference>
<proteinExistence type="predicted"/>
<dbReference type="InterPro" id="IPR050223">
    <property type="entry name" value="D-isomer_2-hydroxyacid_DH"/>
</dbReference>
<evidence type="ECO:0000313" key="4">
    <source>
        <dbReference type="Proteomes" id="UP000005808"/>
    </source>
</evidence>
<dbReference type="GO" id="GO:0016618">
    <property type="term" value="F:hydroxypyruvate reductase [NAD(P)H] activity"/>
    <property type="evidence" value="ECO:0007669"/>
    <property type="project" value="TreeGrafter"/>
</dbReference>
<accession>H1SC06</accession>
<sequence>MYRNVPQSVLALLREQHDVIEVEQVAAASRAPLIEALARAHGILGNNMKITPELLDAAPFLEAASTISAGFDAFDVEDLTRRGIVLNNTPDELTETTADLAFTLLLASARRVVELAEWMRRGEWRASVGAERLSSASTFITRRSASSGSDASAVHSRDARRWVSEWTCCIAIAHATTKRKKPTVRNGAHCRNCSRRPISCACWCRCLPRPSG</sequence>
<reference evidence="3 4" key="1">
    <citation type="journal article" date="2012" name="J. Bacteriol.">
        <title>De Novo Genome Project of Cupriavidus basilensis OR16.</title>
        <authorList>
            <person name="Cserhati M."/>
            <person name="Kriszt B."/>
            <person name="Szoboszlay S."/>
            <person name="Toth A."/>
            <person name="Szabo I."/>
            <person name="Tancsics A."/>
            <person name="Nagy I."/>
            <person name="Horvath B."/>
            <person name="Nagy I."/>
            <person name="Kukolya J."/>
        </authorList>
    </citation>
    <scope>NUCLEOTIDE SEQUENCE [LARGE SCALE GENOMIC DNA]</scope>
    <source>
        <strain evidence="3 4">OR16</strain>
    </source>
</reference>
<evidence type="ECO:0000256" key="1">
    <source>
        <dbReference type="ARBA" id="ARBA00023002"/>
    </source>
</evidence>
<feature type="domain" description="D-isomer specific 2-hydroxyacid dehydrogenase catalytic" evidence="2">
    <location>
        <begin position="2"/>
        <end position="139"/>
    </location>
</feature>
<dbReference type="InterPro" id="IPR006139">
    <property type="entry name" value="D-isomer_2_OHA_DH_cat_dom"/>
</dbReference>